<dbReference type="InterPro" id="IPR001845">
    <property type="entry name" value="HTH_ArsR_DNA-bd_dom"/>
</dbReference>
<keyword evidence="6" id="KW-1185">Reference proteome</keyword>
<keyword evidence="1" id="KW-0805">Transcription regulation</keyword>
<accession>A0A2W2D9P0</accession>
<dbReference type="OrthoDB" id="3460651at2"/>
<evidence type="ECO:0000256" key="1">
    <source>
        <dbReference type="ARBA" id="ARBA00023015"/>
    </source>
</evidence>
<comment type="caution">
    <text evidence="5">The sequence shown here is derived from an EMBL/GenBank/DDBJ whole genome shotgun (WGS) entry which is preliminary data.</text>
</comment>
<dbReference type="Proteomes" id="UP000248749">
    <property type="component" value="Unassembled WGS sequence"/>
</dbReference>
<dbReference type="SUPFAM" id="SSF46785">
    <property type="entry name" value="Winged helix' DNA-binding domain"/>
    <property type="match status" value="1"/>
</dbReference>
<dbReference type="Pfam" id="PF12840">
    <property type="entry name" value="HTH_20"/>
    <property type="match status" value="1"/>
</dbReference>
<protein>
    <submittedName>
        <fullName evidence="5">Transcriptional regulator</fullName>
    </submittedName>
</protein>
<sequence>MLRLRLRPADLSRVCIAERPHPVGMTLLASQALRGYAAAAAAPALADRAAEVTRAGAVRAATAALRHLLPPRGRLPDFLTPFDGLDSLTAGLDAIRDTPARRIRSEVAGAYADLPATPLRRRFAAADPEVFDLLARATRGYFEGVLAPHWAELTLAHRHHVATAAQRYARSGLDGLLGGLHPAIRWRPPVLEVDTWWSRDLPGTGHGLLLVPAALAGTRPRVLVEPGRPVLVTYPAAVVLPAAAAPGRDPLGRLLGRTRAEVLRRLAEPGPHTTTALARAAGISLASASEHAAALRAAGLVGSHRVGGAVRHRLTPLGLHLLSQCQIPAAEP</sequence>
<dbReference type="AlphaFoldDB" id="A0A2W2D9P0"/>
<dbReference type="InterPro" id="IPR011991">
    <property type="entry name" value="ArsR-like_HTH"/>
</dbReference>
<gene>
    <name evidence="5" type="ORF">C1I99_20185</name>
</gene>
<proteinExistence type="predicted"/>
<dbReference type="EMBL" id="POUB01000153">
    <property type="protein sequence ID" value="PZF93736.1"/>
    <property type="molecule type" value="Genomic_DNA"/>
</dbReference>
<name>A0A2W2D9P0_9ACTN</name>
<dbReference type="GO" id="GO:0003677">
    <property type="term" value="F:DNA binding"/>
    <property type="evidence" value="ECO:0007669"/>
    <property type="project" value="UniProtKB-KW"/>
</dbReference>
<dbReference type="PANTHER" id="PTHR43132:SF8">
    <property type="entry name" value="HTH-TYPE TRANSCRIPTIONAL REGULATOR KMTR"/>
    <property type="match status" value="1"/>
</dbReference>
<organism evidence="5 6">
    <name type="scientific">Micromonospora deserti</name>
    <dbReference type="NCBI Taxonomy" id="2070366"/>
    <lineage>
        <taxon>Bacteria</taxon>
        <taxon>Bacillati</taxon>
        <taxon>Actinomycetota</taxon>
        <taxon>Actinomycetes</taxon>
        <taxon>Micromonosporales</taxon>
        <taxon>Micromonosporaceae</taxon>
        <taxon>Micromonospora</taxon>
    </lineage>
</organism>
<evidence type="ECO:0000259" key="4">
    <source>
        <dbReference type="SMART" id="SM00418"/>
    </source>
</evidence>
<evidence type="ECO:0000256" key="3">
    <source>
        <dbReference type="ARBA" id="ARBA00023163"/>
    </source>
</evidence>
<evidence type="ECO:0000313" key="5">
    <source>
        <dbReference type="EMBL" id="PZF93736.1"/>
    </source>
</evidence>
<dbReference type="InterPro" id="IPR036390">
    <property type="entry name" value="WH_DNA-bd_sf"/>
</dbReference>
<evidence type="ECO:0000313" key="6">
    <source>
        <dbReference type="Proteomes" id="UP000248749"/>
    </source>
</evidence>
<dbReference type="CDD" id="cd00090">
    <property type="entry name" value="HTH_ARSR"/>
    <property type="match status" value="1"/>
</dbReference>
<reference evidence="5 6" key="1">
    <citation type="submission" date="2018-01" db="EMBL/GenBank/DDBJ databases">
        <title>Draft genome sequence of Salinispora sp. 13K206.</title>
        <authorList>
            <person name="Sahin N."/>
            <person name="Saygin H."/>
            <person name="Ay H."/>
        </authorList>
    </citation>
    <scope>NUCLEOTIDE SEQUENCE [LARGE SCALE GENOMIC DNA]</scope>
    <source>
        <strain evidence="5 6">13K206</strain>
    </source>
</reference>
<keyword evidence="3" id="KW-0804">Transcription</keyword>
<dbReference type="InterPro" id="IPR036388">
    <property type="entry name" value="WH-like_DNA-bd_sf"/>
</dbReference>
<evidence type="ECO:0000256" key="2">
    <source>
        <dbReference type="ARBA" id="ARBA00023125"/>
    </source>
</evidence>
<feature type="domain" description="HTH arsR-type" evidence="4">
    <location>
        <begin position="253"/>
        <end position="327"/>
    </location>
</feature>
<dbReference type="PANTHER" id="PTHR43132">
    <property type="entry name" value="ARSENICAL RESISTANCE OPERON REPRESSOR ARSR-RELATED"/>
    <property type="match status" value="1"/>
</dbReference>
<dbReference type="GO" id="GO:0003700">
    <property type="term" value="F:DNA-binding transcription factor activity"/>
    <property type="evidence" value="ECO:0007669"/>
    <property type="project" value="InterPro"/>
</dbReference>
<dbReference type="SMART" id="SM00418">
    <property type="entry name" value="HTH_ARSR"/>
    <property type="match status" value="1"/>
</dbReference>
<dbReference type="RefSeq" id="WP_111135790.1">
    <property type="nucleotide sequence ID" value="NZ_POUB01000153.1"/>
</dbReference>
<keyword evidence="2" id="KW-0238">DNA-binding</keyword>
<dbReference type="InterPro" id="IPR051011">
    <property type="entry name" value="Metal_resp_trans_reg"/>
</dbReference>
<dbReference type="Gene3D" id="1.10.10.10">
    <property type="entry name" value="Winged helix-like DNA-binding domain superfamily/Winged helix DNA-binding domain"/>
    <property type="match status" value="1"/>
</dbReference>